<dbReference type="SUPFAM" id="SSF51556">
    <property type="entry name" value="Metallo-dependent hydrolases"/>
    <property type="match status" value="1"/>
</dbReference>
<evidence type="ECO:0000313" key="3">
    <source>
        <dbReference type="EMBL" id="MEU8137590.1"/>
    </source>
</evidence>
<dbReference type="Gene3D" id="2.30.40.10">
    <property type="entry name" value="Urease, subunit C, domain 1"/>
    <property type="match status" value="2"/>
</dbReference>
<dbReference type="EMBL" id="JBEZFP010000093">
    <property type="protein sequence ID" value="MEU8137590.1"/>
    <property type="molecule type" value="Genomic_DNA"/>
</dbReference>
<dbReference type="InterPro" id="IPR051781">
    <property type="entry name" value="Metallo-dep_Hydrolase"/>
</dbReference>
<reference evidence="3 4" key="1">
    <citation type="submission" date="2024-06" db="EMBL/GenBank/DDBJ databases">
        <title>The Natural Products Discovery Center: Release of the First 8490 Sequenced Strains for Exploring Actinobacteria Biosynthetic Diversity.</title>
        <authorList>
            <person name="Kalkreuter E."/>
            <person name="Kautsar S.A."/>
            <person name="Yang D."/>
            <person name="Bader C.D."/>
            <person name="Teijaro C.N."/>
            <person name="Fluegel L."/>
            <person name="Davis C.M."/>
            <person name="Simpson J.R."/>
            <person name="Lauterbach L."/>
            <person name="Steele A.D."/>
            <person name="Gui C."/>
            <person name="Meng S."/>
            <person name="Li G."/>
            <person name="Viehrig K."/>
            <person name="Ye F."/>
            <person name="Su P."/>
            <person name="Kiefer A.F."/>
            <person name="Nichols A."/>
            <person name="Cepeda A.J."/>
            <person name="Yan W."/>
            <person name="Fan B."/>
            <person name="Jiang Y."/>
            <person name="Adhikari A."/>
            <person name="Zheng C.-J."/>
            <person name="Schuster L."/>
            <person name="Cowan T.M."/>
            <person name="Smanski M.J."/>
            <person name="Chevrette M.G."/>
            <person name="De Carvalho L.P.S."/>
            <person name="Shen B."/>
        </authorList>
    </citation>
    <scope>NUCLEOTIDE SEQUENCE [LARGE SCALE GENOMIC DNA]</scope>
    <source>
        <strain evidence="3 4">NPDC048946</strain>
    </source>
</reference>
<dbReference type="PANTHER" id="PTHR43135:SF3">
    <property type="entry name" value="ALPHA-D-RIBOSE 1-METHYLPHOSPHONATE 5-TRIPHOSPHATE DIPHOSPHATASE"/>
    <property type="match status" value="1"/>
</dbReference>
<protein>
    <submittedName>
        <fullName evidence="3">Amidohydrolase family protein</fullName>
    </submittedName>
</protein>
<sequence length="559" mass="59575">MEPPRTPHGSEPTDAPGGAGEGAGRRDFLRRLSVGGAGLALTGALPLVSAGHAHADTSTDATADAGTGAARDPAAGDAGNTSAIVIVGGTLIDGTGAPARPNQAVVIVGDRIVWVGDGAGRAPIPSGARIVDARGKYVIPGLSDTHTHWTVLEKIVPPLFIANGVTSVREMWGYPEVRDVRRRIDSGELLGPRMVMASTVLDGTVSLLGPPSVRVGTPEEARAAVRQAKADGCDFIKIYSYLSPECLYAIADEARLQNLPFAGHHAYRLSVGEVSDAGMRSFEHLHGMPVPLSSDEEGFRRQIAATPMDPADPRAFFRTMRELERQAAGMYDPAKASRVYARWVRNGTWQSPTLTVNRVMSSPADTYARDPRLKFIPPDLRQFWADAVRVYAPATPEEIAQQREFLDRRLAMVREMYVAGVGILAGTDVGNPYCFPGFGIHDELELLVEAGLTPMQALCTATRDAARFLDLDLGTVAPGKAADLVLLEANPLRDIRNTRRIDSVVTRGRLITRAHRQQLLADAEAAAQEPSTSTSAAAGRTGARAAMPACGCFPMPATV</sequence>
<dbReference type="PROSITE" id="PS51318">
    <property type="entry name" value="TAT"/>
    <property type="match status" value="1"/>
</dbReference>
<feature type="domain" description="Amidohydrolase-related" evidence="2">
    <location>
        <begin position="137"/>
        <end position="510"/>
    </location>
</feature>
<dbReference type="Gene3D" id="1.20.58.520">
    <property type="entry name" value="Amidohydrolase"/>
    <property type="match status" value="1"/>
</dbReference>
<feature type="region of interest" description="Disordered" evidence="1">
    <location>
        <begin position="57"/>
        <end position="76"/>
    </location>
</feature>
<gene>
    <name evidence="3" type="ORF">AB0C36_29265</name>
</gene>
<keyword evidence="4" id="KW-1185">Reference proteome</keyword>
<dbReference type="Gene3D" id="3.30.110.90">
    <property type="entry name" value="Amidohydrolase"/>
    <property type="match status" value="1"/>
</dbReference>
<dbReference type="InterPro" id="IPR006680">
    <property type="entry name" value="Amidohydro-rel"/>
</dbReference>
<dbReference type="InterPro" id="IPR006311">
    <property type="entry name" value="TAT_signal"/>
</dbReference>
<dbReference type="PANTHER" id="PTHR43135">
    <property type="entry name" value="ALPHA-D-RIBOSE 1-METHYLPHOSPHONATE 5-TRIPHOSPHATE DIPHOSPHATASE"/>
    <property type="match status" value="1"/>
</dbReference>
<accession>A0ABV3DPA4</accession>
<dbReference type="InterPro" id="IPR011059">
    <property type="entry name" value="Metal-dep_hydrolase_composite"/>
</dbReference>
<feature type="region of interest" description="Disordered" evidence="1">
    <location>
        <begin position="1"/>
        <end position="24"/>
    </location>
</feature>
<dbReference type="SUPFAM" id="SSF51338">
    <property type="entry name" value="Composite domain of metallo-dependent hydrolases"/>
    <property type="match status" value="1"/>
</dbReference>
<evidence type="ECO:0000256" key="1">
    <source>
        <dbReference type="SAM" id="MobiDB-lite"/>
    </source>
</evidence>
<name>A0ABV3DPA4_9ACTN</name>
<dbReference type="RefSeq" id="WP_358359703.1">
    <property type="nucleotide sequence ID" value="NZ_JBEZFP010000093.1"/>
</dbReference>
<organism evidence="3 4">
    <name type="scientific">Streptodolium elevatio</name>
    <dbReference type="NCBI Taxonomy" id="3157996"/>
    <lineage>
        <taxon>Bacteria</taxon>
        <taxon>Bacillati</taxon>
        <taxon>Actinomycetota</taxon>
        <taxon>Actinomycetes</taxon>
        <taxon>Kitasatosporales</taxon>
        <taxon>Streptomycetaceae</taxon>
        <taxon>Streptodolium</taxon>
    </lineage>
</organism>
<dbReference type="InterPro" id="IPR032466">
    <property type="entry name" value="Metal_Hydrolase"/>
</dbReference>
<dbReference type="Proteomes" id="UP001551482">
    <property type="component" value="Unassembled WGS sequence"/>
</dbReference>
<dbReference type="Pfam" id="PF01979">
    <property type="entry name" value="Amidohydro_1"/>
    <property type="match status" value="1"/>
</dbReference>
<comment type="caution">
    <text evidence="3">The sequence shown here is derived from an EMBL/GenBank/DDBJ whole genome shotgun (WGS) entry which is preliminary data.</text>
</comment>
<proteinExistence type="predicted"/>
<evidence type="ECO:0000259" key="2">
    <source>
        <dbReference type="Pfam" id="PF01979"/>
    </source>
</evidence>
<dbReference type="Gene3D" id="3.20.20.140">
    <property type="entry name" value="Metal-dependent hydrolases"/>
    <property type="match status" value="1"/>
</dbReference>
<evidence type="ECO:0000313" key="4">
    <source>
        <dbReference type="Proteomes" id="UP001551482"/>
    </source>
</evidence>